<dbReference type="Proteomes" id="UP000252519">
    <property type="component" value="Unassembled WGS sequence"/>
</dbReference>
<sequence length="64" mass="7388">MILGFSSIFPDTRPEAVNYRVDCLEQKALFPPLGTGEAESGSRHLHMYRKRKSSNINFATRMEW</sequence>
<evidence type="ECO:0000313" key="2">
    <source>
        <dbReference type="Proteomes" id="UP000252519"/>
    </source>
</evidence>
<reference evidence="1 2" key="1">
    <citation type="submission" date="2014-10" db="EMBL/GenBank/DDBJ databases">
        <title>Draft genome of the hookworm Ancylostoma caninum.</title>
        <authorList>
            <person name="Mitreva M."/>
        </authorList>
    </citation>
    <scope>NUCLEOTIDE SEQUENCE [LARGE SCALE GENOMIC DNA]</scope>
    <source>
        <strain evidence="1 2">Baltimore</strain>
    </source>
</reference>
<name>A0A368GHS6_ANCCA</name>
<dbReference type="AlphaFoldDB" id="A0A368GHS6"/>
<organism evidence="1 2">
    <name type="scientific">Ancylostoma caninum</name>
    <name type="common">Dog hookworm</name>
    <dbReference type="NCBI Taxonomy" id="29170"/>
    <lineage>
        <taxon>Eukaryota</taxon>
        <taxon>Metazoa</taxon>
        <taxon>Ecdysozoa</taxon>
        <taxon>Nematoda</taxon>
        <taxon>Chromadorea</taxon>
        <taxon>Rhabditida</taxon>
        <taxon>Rhabditina</taxon>
        <taxon>Rhabditomorpha</taxon>
        <taxon>Strongyloidea</taxon>
        <taxon>Ancylostomatidae</taxon>
        <taxon>Ancylostomatinae</taxon>
        <taxon>Ancylostoma</taxon>
    </lineage>
</organism>
<protein>
    <submittedName>
        <fullName evidence="1">Uncharacterized protein</fullName>
    </submittedName>
</protein>
<keyword evidence="2" id="KW-1185">Reference proteome</keyword>
<gene>
    <name evidence="1" type="ORF">ANCCAN_10124</name>
</gene>
<dbReference type="EMBL" id="JOJR01000143">
    <property type="protein sequence ID" value="RCN43923.1"/>
    <property type="molecule type" value="Genomic_DNA"/>
</dbReference>
<evidence type="ECO:0000313" key="1">
    <source>
        <dbReference type="EMBL" id="RCN43923.1"/>
    </source>
</evidence>
<proteinExistence type="predicted"/>
<accession>A0A368GHS6</accession>
<comment type="caution">
    <text evidence="1">The sequence shown here is derived from an EMBL/GenBank/DDBJ whole genome shotgun (WGS) entry which is preliminary data.</text>
</comment>